<protein>
    <submittedName>
        <fullName evidence="1">Uncharacterized protein</fullName>
    </submittedName>
</protein>
<reference evidence="1 2" key="1">
    <citation type="submission" date="2023-07" db="EMBL/GenBank/DDBJ databases">
        <title>Sequencing the genomes of 1000 actinobacteria strains.</title>
        <authorList>
            <person name="Klenk H.-P."/>
        </authorList>
    </citation>
    <scope>NUCLEOTIDE SEQUENCE [LARGE SCALE GENOMIC DNA]</scope>
    <source>
        <strain evidence="1 2">DSM 44109</strain>
    </source>
</reference>
<sequence length="25" mass="2717">MVTLYCVLQPLGKVGEKQLDIAARA</sequence>
<name>A0ABT9RLT1_9ACTN</name>
<keyword evidence="2" id="KW-1185">Reference proteome</keyword>
<gene>
    <name evidence="1" type="ORF">J2S55_009596</name>
</gene>
<organism evidence="1 2">
    <name type="scientific">Streptosporangium brasiliense</name>
    <dbReference type="NCBI Taxonomy" id="47480"/>
    <lineage>
        <taxon>Bacteria</taxon>
        <taxon>Bacillati</taxon>
        <taxon>Actinomycetota</taxon>
        <taxon>Actinomycetes</taxon>
        <taxon>Streptosporangiales</taxon>
        <taxon>Streptosporangiaceae</taxon>
        <taxon>Streptosporangium</taxon>
    </lineage>
</organism>
<evidence type="ECO:0000313" key="2">
    <source>
        <dbReference type="Proteomes" id="UP001230426"/>
    </source>
</evidence>
<proteinExistence type="predicted"/>
<accession>A0ABT9RLT1</accession>
<comment type="caution">
    <text evidence="1">The sequence shown here is derived from an EMBL/GenBank/DDBJ whole genome shotgun (WGS) entry which is preliminary data.</text>
</comment>
<dbReference type="Proteomes" id="UP001230426">
    <property type="component" value="Unassembled WGS sequence"/>
</dbReference>
<evidence type="ECO:0000313" key="1">
    <source>
        <dbReference type="EMBL" id="MDP9870258.1"/>
    </source>
</evidence>
<dbReference type="EMBL" id="JAUSRB010000003">
    <property type="protein sequence ID" value="MDP9870258.1"/>
    <property type="molecule type" value="Genomic_DNA"/>
</dbReference>
<feature type="non-terminal residue" evidence="1">
    <location>
        <position position="25"/>
    </location>
</feature>